<dbReference type="FunFam" id="1.50.10.10:FF:000009">
    <property type="entry name" value="mannosyl-oligosaccharide glucosidase"/>
    <property type="match status" value="1"/>
</dbReference>
<dbReference type="VEuPathDB" id="VectorBase:PPAI010669"/>
<reference evidence="17" key="1">
    <citation type="submission" date="2022-08" db="UniProtKB">
        <authorList>
            <consortium name="EnsemblMetazoa"/>
        </authorList>
    </citation>
    <scope>IDENTIFICATION</scope>
    <source>
        <strain evidence="17">Israel</strain>
    </source>
</reference>
<sequence>MYLKIAQANKGHGKARQRKASSQAHQSKTGDSSNVRNGNSSSSSTQAAARQINGQAKKRVLLSRWRIIFGCCCLSIACYFGYVGYLETRVNTPFDDHKMVLRSGLNDPERYWGSYRPGTYFGMKTRDPHSLVMGLMWYSPSRLGPGGDGIRHWCELNDRMDQYGWIQHDGRTFGVQEIYDGPLKLETSFVKFPGGQFGGDWTARVSVSSETAHREEEVSIIWYTALDEKTGGWISPILSDTVSGIRGETPGLGDFSLTLYNTNGTVLDESYVSTVAQSLQYLREAITSNLRISHNHEQQRKFISLAGEVEPNFIAHQVTVKLPFTLDIVYHSVGSPDQNPSENGPPIGEAFGDVLNAKRREFSEKFENTFHLQEKGYSIKEIRFAEAALSNMLGGIGYFYGASRVQSVHTKEPVPYWKAPLYTAVPSRSFFPRGFLWDEGFHGLLISTWDIDISIDIIAHWFSLMNVEGWIPREQILGVEALAKVPEEFVTQRNTDANPPTILLLLNRILTKSGENLKAKGRLATLDRLFPRLQAWFTWFNTTQRGDSPGTYRWRGRVENSVRELNPKTLTSGLDDYPRASHPNDKERHVDLRCWIAFAAKVLGDLARLLGRDDSKYLETYYYLSDNALLNENHLSPYTETYSDWGLHTDSVVLKRPPLKPVSPQTKPQRPPQTQEMVRVTLKAPELRYVDSTFGYVSLFPLLLEILTADSPYLGKLLKDMRDPNGIWSDYGLRSLSKTSPLYMKKNTEHDPPYWRGQIWMNINYLALKALHHYGSQPGAHSELARSIYTELRHNVVSNVIRQYQRSGYLYEQYSDKTGEGSGCYPFTGWSALTVLIMAEQY</sequence>
<dbReference type="Gene3D" id="1.50.10.10">
    <property type="match status" value="1"/>
</dbReference>
<dbReference type="PANTHER" id="PTHR10412">
    <property type="entry name" value="MANNOSYL-OLIGOSACCHARIDE GLUCOSIDASE"/>
    <property type="match status" value="1"/>
</dbReference>
<evidence type="ECO:0000256" key="1">
    <source>
        <dbReference type="ARBA" id="ARBA00004648"/>
    </source>
</evidence>
<dbReference type="AlphaFoldDB" id="A0A1B0DQ79"/>
<dbReference type="InterPro" id="IPR008928">
    <property type="entry name" value="6-hairpin_glycosidase_sf"/>
</dbReference>
<comment type="function">
    <text evidence="13">Cleaves the distal alpha 1,2-linked glucose residue from the Glc(3)Man(9)GlcNAc(2) oligosaccharide precursor.</text>
</comment>
<dbReference type="InterPro" id="IPR031335">
    <property type="entry name" value="Glyco_hydro_63_C"/>
</dbReference>
<evidence type="ECO:0000313" key="18">
    <source>
        <dbReference type="Proteomes" id="UP000092462"/>
    </source>
</evidence>
<evidence type="ECO:0000256" key="6">
    <source>
        <dbReference type="ARBA" id="ARBA00022824"/>
    </source>
</evidence>
<keyword evidence="7" id="KW-0735">Signal-anchor</keyword>
<feature type="compositionally biased region" description="Low complexity" evidence="14">
    <location>
        <begin position="664"/>
        <end position="675"/>
    </location>
</feature>
<keyword evidence="9 13" id="KW-0472">Membrane</keyword>
<dbReference type="Proteomes" id="UP000092462">
    <property type="component" value="Unassembled WGS sequence"/>
</dbReference>
<evidence type="ECO:0000256" key="12">
    <source>
        <dbReference type="ARBA" id="ARBA00038888"/>
    </source>
</evidence>
<dbReference type="InterPro" id="IPR031631">
    <property type="entry name" value="Glyco_hydro_63N"/>
</dbReference>
<evidence type="ECO:0000256" key="5">
    <source>
        <dbReference type="ARBA" id="ARBA00022801"/>
    </source>
</evidence>
<dbReference type="GO" id="GO:0009311">
    <property type="term" value="P:oligosaccharide metabolic process"/>
    <property type="evidence" value="ECO:0007669"/>
    <property type="project" value="UniProtKB-UniRule"/>
</dbReference>
<organism evidence="17 18">
    <name type="scientific">Phlebotomus papatasi</name>
    <name type="common">Sandfly</name>
    <dbReference type="NCBI Taxonomy" id="29031"/>
    <lineage>
        <taxon>Eukaryota</taxon>
        <taxon>Metazoa</taxon>
        <taxon>Ecdysozoa</taxon>
        <taxon>Arthropoda</taxon>
        <taxon>Hexapoda</taxon>
        <taxon>Insecta</taxon>
        <taxon>Pterygota</taxon>
        <taxon>Neoptera</taxon>
        <taxon>Endopterygota</taxon>
        <taxon>Diptera</taxon>
        <taxon>Nematocera</taxon>
        <taxon>Psychodoidea</taxon>
        <taxon>Psychodidae</taxon>
        <taxon>Phlebotomus</taxon>
        <taxon>Phlebotomus</taxon>
    </lineage>
</organism>
<accession>A0A1B0DQ79</accession>
<protein>
    <recommendedName>
        <fullName evidence="12 13">Mannosyl-oligosaccharide glucosidase</fullName>
        <ecNumber evidence="12 13">3.2.1.106</ecNumber>
    </recommendedName>
</protein>
<evidence type="ECO:0000259" key="16">
    <source>
        <dbReference type="Pfam" id="PF16923"/>
    </source>
</evidence>
<dbReference type="EC" id="3.2.1.106" evidence="12 13"/>
<keyword evidence="4 13" id="KW-0812">Transmembrane</keyword>
<evidence type="ECO:0000256" key="14">
    <source>
        <dbReference type="SAM" id="MobiDB-lite"/>
    </source>
</evidence>
<evidence type="ECO:0000256" key="3">
    <source>
        <dbReference type="ARBA" id="ARBA00010833"/>
    </source>
</evidence>
<dbReference type="InterPro" id="IPR004888">
    <property type="entry name" value="Glycoside_hydrolase_63"/>
</dbReference>
<evidence type="ECO:0000256" key="11">
    <source>
        <dbReference type="ARBA" id="ARBA00023295"/>
    </source>
</evidence>
<feature type="domain" description="Glycosyl hydrolase family 63 N-terminal" evidence="16">
    <location>
        <begin position="111"/>
        <end position="276"/>
    </location>
</feature>
<comment type="subcellular location">
    <subcellularLocation>
        <location evidence="1 13">Endoplasmic reticulum membrane</location>
        <topology evidence="1 13">Single-pass type II membrane protein</topology>
    </subcellularLocation>
</comment>
<evidence type="ECO:0000256" key="8">
    <source>
        <dbReference type="ARBA" id="ARBA00022989"/>
    </source>
</evidence>
<dbReference type="InterPro" id="IPR038518">
    <property type="entry name" value="Glyco_hydro_63N_sf"/>
</dbReference>
<dbReference type="EMBL" id="AJVK01018925">
    <property type="status" value="NOT_ANNOTATED_CDS"/>
    <property type="molecule type" value="Genomic_DNA"/>
</dbReference>
<evidence type="ECO:0000256" key="10">
    <source>
        <dbReference type="ARBA" id="ARBA00023180"/>
    </source>
</evidence>
<comment type="similarity">
    <text evidence="3 13">Belongs to the glycosyl hydrolase 63 family.</text>
</comment>
<proteinExistence type="inferred from homology"/>
<evidence type="ECO:0000313" key="17">
    <source>
        <dbReference type="EnsemblMetazoa" id="PPAI010669-PA"/>
    </source>
</evidence>
<comment type="pathway">
    <text evidence="2">Glycan metabolism; N-glycan degradation.</text>
</comment>
<evidence type="ECO:0000256" key="7">
    <source>
        <dbReference type="ARBA" id="ARBA00022968"/>
    </source>
</evidence>
<name>A0A1B0DQ79_PHLPP</name>
<keyword evidence="18" id="KW-1185">Reference proteome</keyword>
<keyword evidence="8 13" id="KW-1133">Transmembrane helix</keyword>
<dbReference type="EMBL" id="AJVK01018926">
    <property type="status" value="NOT_ANNOTATED_CDS"/>
    <property type="molecule type" value="Genomic_DNA"/>
</dbReference>
<feature type="compositionally biased region" description="Polar residues" evidence="14">
    <location>
        <begin position="20"/>
        <end position="31"/>
    </location>
</feature>
<dbReference type="PANTHER" id="PTHR10412:SF11">
    <property type="entry name" value="MANNOSYL-OLIGOSACCHARIDE GLUCOSIDASE"/>
    <property type="match status" value="1"/>
</dbReference>
<dbReference type="GO" id="GO:0005789">
    <property type="term" value="C:endoplasmic reticulum membrane"/>
    <property type="evidence" value="ECO:0007669"/>
    <property type="project" value="UniProtKB-SubCell"/>
</dbReference>
<dbReference type="VEuPathDB" id="VectorBase:PPAPM1_009092"/>
<evidence type="ECO:0000259" key="15">
    <source>
        <dbReference type="Pfam" id="PF03200"/>
    </source>
</evidence>
<feature type="region of interest" description="Disordered" evidence="14">
    <location>
        <begin position="8"/>
        <end position="50"/>
    </location>
</feature>
<feature type="compositionally biased region" description="Low complexity" evidence="14">
    <location>
        <begin position="32"/>
        <end position="44"/>
    </location>
</feature>
<dbReference type="GO" id="GO:0006487">
    <property type="term" value="P:protein N-linked glycosylation"/>
    <property type="evidence" value="ECO:0007669"/>
    <property type="project" value="UniProtKB-UniRule"/>
</dbReference>
<evidence type="ECO:0000256" key="4">
    <source>
        <dbReference type="ARBA" id="ARBA00022692"/>
    </source>
</evidence>
<evidence type="ECO:0000256" key="13">
    <source>
        <dbReference type="RuleBase" id="RU368089"/>
    </source>
</evidence>
<dbReference type="InterPro" id="IPR012341">
    <property type="entry name" value="6hp_glycosidase-like_sf"/>
</dbReference>
<dbReference type="Pfam" id="PF16923">
    <property type="entry name" value="Glyco_hydro_63N"/>
    <property type="match status" value="1"/>
</dbReference>
<feature type="region of interest" description="Disordered" evidence="14">
    <location>
        <begin position="656"/>
        <end position="675"/>
    </location>
</feature>
<evidence type="ECO:0000256" key="9">
    <source>
        <dbReference type="ARBA" id="ARBA00023136"/>
    </source>
</evidence>
<comment type="catalytic activity">
    <reaction evidence="13">
        <text>N(4)-(alpha-D-Glc-(1-&gt;2)-alpha-D-Glc-(1-&gt;3)-alpha-D-Glc-(1-&gt;3)-alpha-D-Man-(1-&gt;2)-alpha-D-Man-(1-&gt;2)-alpha-D-Man-(1-&gt;3)-[alpha-D-Man-(1-&gt;2)-alpha-D-Man-(1-&gt;3)-[alpha-D-Man-(1-&gt;2)-alpha-D-Man-(1-&gt;6)]-alpha-D-Man-(1-&gt;6)]-beta-D-Man-(1-&gt;4)-beta-D-GlcNAc-(1-&gt;4)-beta-D-GlcNAc)-L-asparaginyl-[protein] + H2O = N(4)-(alpha-D-Glc-(1-&gt;3)-alpha-D-Glc-(1-&gt;3)-alpha-D-Man-(1-&gt;2)-alpha-D-Man-(1-&gt;2)-alpha-D-Man-(1-&gt;3)-[alpha-D-Man-(1-&gt;2)-alpha-D-Man-(1-&gt;3)-[alpha-D-Man-(1-&gt;2)-alpha-D-Man-(1-&gt;6)]-alpha-D-Man-(1-&gt;6)]-beta-D-Man-(1-&gt;4)-beta-D-GlcNAc-(1-&gt;4)-beta-D-GlcNAc)-L-asparaginyl-[protein] + beta-D-glucose</text>
        <dbReference type="Rhea" id="RHEA:55988"/>
        <dbReference type="Rhea" id="RHEA-COMP:12806"/>
        <dbReference type="Rhea" id="RHEA-COMP:14355"/>
        <dbReference type="ChEBI" id="CHEBI:15377"/>
        <dbReference type="ChEBI" id="CHEBI:15903"/>
        <dbReference type="ChEBI" id="CHEBI:59082"/>
        <dbReference type="ChEBI" id="CHEBI:132537"/>
        <dbReference type="EC" id="3.2.1.106"/>
    </reaction>
</comment>
<dbReference type="Pfam" id="PF03200">
    <property type="entry name" value="Glyco_hydro_63"/>
    <property type="match status" value="1"/>
</dbReference>
<dbReference type="SUPFAM" id="SSF48208">
    <property type="entry name" value="Six-hairpin glycosidases"/>
    <property type="match status" value="1"/>
</dbReference>
<keyword evidence="6 13" id="KW-0256">Endoplasmic reticulum</keyword>
<feature type="transmembrane region" description="Helical" evidence="13">
    <location>
        <begin position="67"/>
        <end position="85"/>
    </location>
</feature>
<keyword evidence="11 13" id="KW-0326">Glycosidase</keyword>
<keyword evidence="5 13" id="KW-0378">Hydrolase</keyword>
<dbReference type="GO" id="GO:0004573">
    <property type="term" value="F:Glc3Man9GlcNAc2 oligosaccharide glucosidase activity"/>
    <property type="evidence" value="ECO:0007669"/>
    <property type="project" value="UniProtKB-UniRule"/>
</dbReference>
<dbReference type="Gene3D" id="2.70.98.110">
    <property type="entry name" value="Glycosyl hydrolase family 63, N-terminal domain"/>
    <property type="match status" value="1"/>
</dbReference>
<dbReference type="EnsemblMetazoa" id="PPAI010669-RA">
    <property type="protein sequence ID" value="PPAI010669-PA"/>
    <property type="gene ID" value="PPAI010669"/>
</dbReference>
<evidence type="ECO:0000256" key="2">
    <source>
        <dbReference type="ARBA" id="ARBA00004740"/>
    </source>
</evidence>
<feature type="domain" description="Glycosyl hydrolase family 63 C-terminal" evidence="15">
    <location>
        <begin position="349"/>
        <end position="840"/>
    </location>
</feature>
<keyword evidence="10" id="KW-0325">Glycoprotein</keyword>